<feature type="compositionally biased region" description="Pro residues" evidence="1">
    <location>
        <begin position="704"/>
        <end position="713"/>
    </location>
</feature>
<evidence type="ECO:0000313" key="2">
    <source>
        <dbReference type="EMBL" id="PWV65787.1"/>
    </source>
</evidence>
<dbReference type="Proteomes" id="UP000246569">
    <property type="component" value="Unassembled WGS sequence"/>
</dbReference>
<name>A0A317N004_9GAMM</name>
<dbReference type="NCBIfam" id="TIGR02243">
    <property type="entry name" value="putative baseplate assembly protein"/>
    <property type="match status" value="1"/>
</dbReference>
<dbReference type="RefSeq" id="WP_110016779.1">
    <property type="nucleotide sequence ID" value="NZ_QGTJ01000001.1"/>
</dbReference>
<dbReference type="AlphaFoldDB" id="A0A317N004"/>
<dbReference type="InterPro" id="IPR011749">
    <property type="entry name" value="CHP02243"/>
</dbReference>
<dbReference type="EMBL" id="QGTJ01000001">
    <property type="protein sequence ID" value="PWV65787.1"/>
    <property type="molecule type" value="Genomic_DNA"/>
</dbReference>
<gene>
    <name evidence="2" type="ORF">C7443_101272</name>
</gene>
<evidence type="ECO:0000313" key="3">
    <source>
        <dbReference type="Proteomes" id="UP000246569"/>
    </source>
</evidence>
<dbReference type="OrthoDB" id="9027184at2"/>
<sequence>MSLPLPNLDDRRFDDLVAELRARLSSHLPEWEPVSGDPGMALIDLLAWLAETILYRANLIPERQRRAFLGLLGLPLRAASAAAGVVCIDSVATAPQPPALLTAGSRLRAGPLVFSTESECLPSSLLLQLAQKARLDEATLAARGISRSDLATLYNRPVTPFEPRTLAASAGARFADGVDGVLWLALLRPAKAPQDAAALRTAFAGRTLALGLAPSDEALDGLVARELPTRQLRLELVHAVDGGEPAFLPLELVGDSSLGARQPGTLRFRLPANLTLAPPRYDDPKDAGLGARPPALAAELDPADVVHWLRLSSPDDPALQLAWLGLNAVDVRGLDLRRDLLLGIGDGRPEQSLTLPDGGIDAASLQLEVETASGWEPWQAVDSLAGAARDAAVYRLDAASGRLDFGDGLRGRVPPAGRRIRAASYRYGGGAAGNLPAGRIREVVEAPALRVRQEWPTRGGAEAETVAEAERRLPAWLNHRDRAVTAADLRTLALEAPGSGIARAEVVRGLIPGDTLAALRRDVPGAVAVFVLGQRAADDPSPPRPTPAQLREVYAHLRARCPIGCELYVLSPRFVPLALACALGVRDPASERETLDRVAAALRAWLRALAPGGADGRGWPLGRSIDAEELRAVAARVDGVSRVPQLRLYAPDASGQWQTLNGTLSLQDYDLPELRAVSVVSGDTATPPSGLFDGGTGDGGAAPAPAPVIPDLC</sequence>
<comment type="caution">
    <text evidence="2">The sequence shown here is derived from an EMBL/GenBank/DDBJ whole genome shotgun (WGS) entry which is preliminary data.</text>
</comment>
<reference evidence="2 3" key="1">
    <citation type="submission" date="2018-05" db="EMBL/GenBank/DDBJ databases">
        <title>Genomic Encyclopedia of Type Strains, Phase IV (KMG-IV): sequencing the most valuable type-strain genomes for metagenomic binning, comparative biology and taxonomic classification.</title>
        <authorList>
            <person name="Goeker M."/>
        </authorList>
    </citation>
    <scope>NUCLEOTIDE SEQUENCE [LARGE SCALE GENOMIC DNA]</scope>
    <source>
        <strain evidence="2 3">DSM 23606</strain>
    </source>
</reference>
<accession>A0A317N004</accession>
<evidence type="ECO:0000256" key="1">
    <source>
        <dbReference type="SAM" id="MobiDB-lite"/>
    </source>
</evidence>
<proteinExistence type="predicted"/>
<feature type="region of interest" description="Disordered" evidence="1">
    <location>
        <begin position="687"/>
        <end position="713"/>
    </location>
</feature>
<organism evidence="2 3">
    <name type="scientific">Plasticicumulans acidivorans</name>
    <dbReference type="NCBI Taxonomy" id="886464"/>
    <lineage>
        <taxon>Bacteria</taxon>
        <taxon>Pseudomonadati</taxon>
        <taxon>Pseudomonadota</taxon>
        <taxon>Gammaproteobacteria</taxon>
        <taxon>Candidatus Competibacteraceae</taxon>
        <taxon>Plasticicumulans</taxon>
    </lineage>
</organism>
<protein>
    <submittedName>
        <fullName evidence="2">Putative phage baseplate assembly protein</fullName>
    </submittedName>
</protein>
<keyword evidence="3" id="KW-1185">Reference proteome</keyword>